<protein>
    <submittedName>
        <fullName evidence="3">Uncharacterized protein</fullName>
    </submittedName>
</protein>
<feature type="compositionally biased region" description="Polar residues" evidence="2">
    <location>
        <begin position="301"/>
        <end position="315"/>
    </location>
</feature>
<keyword evidence="1" id="KW-0175">Coiled coil</keyword>
<evidence type="ECO:0000313" key="3">
    <source>
        <dbReference type="EMBL" id="CAJ0582167.1"/>
    </source>
</evidence>
<dbReference type="Proteomes" id="UP001177023">
    <property type="component" value="Unassembled WGS sequence"/>
</dbReference>
<name>A0AA36G754_9BILA</name>
<dbReference type="EMBL" id="CATQJA010002664">
    <property type="protein sequence ID" value="CAJ0582167.1"/>
    <property type="molecule type" value="Genomic_DNA"/>
</dbReference>
<accession>A0AA36G754</accession>
<proteinExistence type="predicted"/>
<evidence type="ECO:0000256" key="2">
    <source>
        <dbReference type="SAM" id="MobiDB-lite"/>
    </source>
</evidence>
<evidence type="ECO:0000256" key="1">
    <source>
        <dbReference type="SAM" id="Coils"/>
    </source>
</evidence>
<feature type="coiled-coil region" evidence="1">
    <location>
        <begin position="151"/>
        <end position="178"/>
    </location>
</feature>
<feature type="compositionally biased region" description="Polar residues" evidence="2">
    <location>
        <begin position="255"/>
        <end position="270"/>
    </location>
</feature>
<reference evidence="3" key="1">
    <citation type="submission" date="2023-06" db="EMBL/GenBank/DDBJ databases">
        <authorList>
            <person name="Delattre M."/>
        </authorList>
    </citation>
    <scope>NUCLEOTIDE SEQUENCE</scope>
    <source>
        <strain evidence="3">AF72</strain>
    </source>
</reference>
<feature type="region of interest" description="Disordered" evidence="2">
    <location>
        <begin position="217"/>
        <end position="323"/>
    </location>
</feature>
<sequence length="323" mass="36985">MDKEALQDIDLRINAIERRLRNAKSARDAYIDFLRSKYPTWKTPNMVTYQQNFAERRSDYLINELATSEYHWDIGREETKPRVQLPKGKLYNPIPLRGPLLQSDVILMRQRLTEISNHLRVMREHRLHMPTNDYIKIRDTTNAFGPTDLNLVEEEDEIAELKRRIDEIREEQQKASEILERPVPVIKPVEVIEKEIPRAAPAPPTTVYNRPIIMAEPSNSEKLPEPPAPKAPEPTKQIVEKPTQNSDYAKVMSMFGNQTTTDTESDSTPRPSAPVLASILPSNPPAQPASDLLSRYLTQPRPGNQSQSLGLQAQQDSDDEFFN</sequence>
<comment type="caution">
    <text evidence="3">The sequence shown here is derived from an EMBL/GenBank/DDBJ whole genome shotgun (WGS) entry which is preliminary data.</text>
</comment>
<dbReference type="AlphaFoldDB" id="A0AA36G754"/>
<feature type="non-terminal residue" evidence="3">
    <location>
        <position position="323"/>
    </location>
</feature>
<gene>
    <name evidence="3" type="ORF">MSPICULIGERA_LOCUS20308</name>
</gene>
<keyword evidence="4" id="KW-1185">Reference proteome</keyword>
<evidence type="ECO:0000313" key="4">
    <source>
        <dbReference type="Proteomes" id="UP001177023"/>
    </source>
</evidence>
<organism evidence="3 4">
    <name type="scientific">Mesorhabditis spiculigera</name>
    <dbReference type="NCBI Taxonomy" id="96644"/>
    <lineage>
        <taxon>Eukaryota</taxon>
        <taxon>Metazoa</taxon>
        <taxon>Ecdysozoa</taxon>
        <taxon>Nematoda</taxon>
        <taxon>Chromadorea</taxon>
        <taxon>Rhabditida</taxon>
        <taxon>Rhabditina</taxon>
        <taxon>Rhabditomorpha</taxon>
        <taxon>Rhabditoidea</taxon>
        <taxon>Rhabditidae</taxon>
        <taxon>Mesorhabditinae</taxon>
        <taxon>Mesorhabditis</taxon>
    </lineage>
</organism>